<reference evidence="2" key="1">
    <citation type="journal article" date="2022" name="Cell">
        <title>Repeat-based holocentromeres influence genome architecture and karyotype evolution.</title>
        <authorList>
            <person name="Hofstatter P.G."/>
            <person name="Thangavel G."/>
            <person name="Lux T."/>
            <person name="Neumann P."/>
            <person name="Vondrak T."/>
            <person name="Novak P."/>
            <person name="Zhang M."/>
            <person name="Costa L."/>
            <person name="Castellani M."/>
            <person name="Scott A."/>
            <person name="Toegelov H."/>
            <person name="Fuchs J."/>
            <person name="Mata-Sucre Y."/>
            <person name="Dias Y."/>
            <person name="Vanzela A.L.L."/>
            <person name="Huettel B."/>
            <person name="Almeida C.C.S."/>
            <person name="Simkova H."/>
            <person name="Souza G."/>
            <person name="Pedrosa-Harand A."/>
            <person name="Macas J."/>
            <person name="Mayer K.F.X."/>
            <person name="Houben A."/>
            <person name="Marques A."/>
        </authorList>
    </citation>
    <scope>NUCLEOTIDE SEQUENCE</scope>
    <source>
        <strain evidence="2">RhyBre1mFocal</strain>
    </source>
</reference>
<dbReference type="GO" id="GO:0010150">
    <property type="term" value="P:leaf senescence"/>
    <property type="evidence" value="ECO:0007669"/>
    <property type="project" value="UniProtKB-ARBA"/>
</dbReference>
<comment type="caution">
    <text evidence="2">The sequence shown here is derived from an EMBL/GenBank/DDBJ whole genome shotgun (WGS) entry which is preliminary data.</text>
</comment>
<proteinExistence type="inferred from homology"/>
<keyword evidence="3" id="KW-1185">Reference proteome</keyword>
<evidence type="ECO:0000256" key="1">
    <source>
        <dbReference type="ARBA" id="ARBA00034773"/>
    </source>
</evidence>
<accession>A0A9Q0C651</accession>
<dbReference type="Pfam" id="PF04520">
    <property type="entry name" value="Senescence_reg"/>
    <property type="match status" value="1"/>
</dbReference>
<name>A0A9Q0C651_9POAL</name>
<dbReference type="AlphaFoldDB" id="A0A9Q0C651"/>
<organism evidence="2 3">
    <name type="scientific">Rhynchospora breviuscula</name>
    <dbReference type="NCBI Taxonomy" id="2022672"/>
    <lineage>
        <taxon>Eukaryota</taxon>
        <taxon>Viridiplantae</taxon>
        <taxon>Streptophyta</taxon>
        <taxon>Embryophyta</taxon>
        <taxon>Tracheophyta</taxon>
        <taxon>Spermatophyta</taxon>
        <taxon>Magnoliopsida</taxon>
        <taxon>Liliopsida</taxon>
        <taxon>Poales</taxon>
        <taxon>Cyperaceae</taxon>
        <taxon>Cyperoideae</taxon>
        <taxon>Rhynchosporeae</taxon>
        <taxon>Rhynchospora</taxon>
    </lineage>
</organism>
<dbReference type="Proteomes" id="UP001151287">
    <property type="component" value="Unassembled WGS sequence"/>
</dbReference>
<dbReference type="PANTHER" id="PTHR33083">
    <property type="entry name" value="EXPRESSED PROTEIN"/>
    <property type="match status" value="1"/>
</dbReference>
<dbReference type="InterPro" id="IPR007608">
    <property type="entry name" value="Senescence_reg_S40"/>
</dbReference>
<evidence type="ECO:0000313" key="2">
    <source>
        <dbReference type="EMBL" id="KAJ1688028.1"/>
    </source>
</evidence>
<protein>
    <submittedName>
        <fullName evidence="2">Uncharacterized protein</fullName>
    </submittedName>
</protein>
<gene>
    <name evidence="2" type="ORF">LUZ63_019418</name>
</gene>
<dbReference type="EMBL" id="JAMQYH010000005">
    <property type="protein sequence ID" value="KAJ1688028.1"/>
    <property type="molecule type" value="Genomic_DNA"/>
</dbReference>
<dbReference type="OrthoDB" id="672058at2759"/>
<dbReference type="PANTHER" id="PTHR33083:SF49">
    <property type="entry name" value="SENESCENCE REGULATOR"/>
    <property type="match status" value="1"/>
</dbReference>
<evidence type="ECO:0000313" key="3">
    <source>
        <dbReference type="Proteomes" id="UP001151287"/>
    </source>
</evidence>
<sequence length="170" mass="19265">MPSPILINTPPNTSTKRYQIQNYLQIFKLMEEFQEEEIFWPEDEQDQEEDSMGFDVYSTNNRAQHGTSAPIPIPSKGPVSHSWTAGFNYHGHGIDMQDDDHDDDGDDYNGLAAGAGTLSKSMVPPHILVSRRYADKMPFSVCIGNGRKLKGREQRDMRTSVLRLTGYLEK</sequence>
<comment type="similarity">
    <text evidence="1">Belongs to the senescence regulator S40 family.</text>
</comment>